<feature type="compositionally biased region" description="Low complexity" evidence="1">
    <location>
        <begin position="1016"/>
        <end position="1025"/>
    </location>
</feature>
<dbReference type="OrthoDB" id="1913152at2759"/>
<evidence type="ECO:0008006" key="4">
    <source>
        <dbReference type="Google" id="ProtNLM"/>
    </source>
</evidence>
<feature type="compositionally biased region" description="Polar residues" evidence="1">
    <location>
        <begin position="896"/>
        <end position="906"/>
    </location>
</feature>
<feature type="compositionally biased region" description="Polar residues" evidence="1">
    <location>
        <begin position="873"/>
        <end position="882"/>
    </location>
</feature>
<gene>
    <name evidence="2" type="ORF">FH972_016346</name>
</gene>
<evidence type="ECO:0000256" key="1">
    <source>
        <dbReference type="SAM" id="MobiDB-lite"/>
    </source>
</evidence>
<protein>
    <recommendedName>
        <fullName evidence="4">Treslin N-terminal domain-containing protein</fullName>
    </recommendedName>
</protein>
<evidence type="ECO:0000313" key="3">
    <source>
        <dbReference type="Proteomes" id="UP000327013"/>
    </source>
</evidence>
<evidence type="ECO:0000313" key="2">
    <source>
        <dbReference type="EMBL" id="KAE8077820.1"/>
    </source>
</evidence>
<feature type="compositionally biased region" description="Basic and acidic residues" evidence="1">
    <location>
        <begin position="883"/>
        <end position="892"/>
    </location>
</feature>
<dbReference type="GO" id="GO:0006260">
    <property type="term" value="P:DNA replication"/>
    <property type="evidence" value="ECO:0007669"/>
    <property type="project" value="InterPro"/>
</dbReference>
<dbReference type="AlphaFoldDB" id="A0A5N6RJ44"/>
<dbReference type="PANTHER" id="PTHR21556">
    <property type="entry name" value="TRESLIN"/>
    <property type="match status" value="1"/>
</dbReference>
<feature type="region of interest" description="Disordered" evidence="1">
    <location>
        <begin position="961"/>
        <end position="987"/>
    </location>
</feature>
<reference evidence="2 3" key="1">
    <citation type="submission" date="2019-06" db="EMBL/GenBank/DDBJ databases">
        <title>A chromosomal-level reference genome of Carpinus fangiana (Coryloideae, Betulaceae).</title>
        <authorList>
            <person name="Yang X."/>
            <person name="Wang Z."/>
            <person name="Zhang L."/>
            <person name="Hao G."/>
            <person name="Liu J."/>
            <person name="Yang Y."/>
        </authorList>
    </citation>
    <scope>NUCLEOTIDE SEQUENCE [LARGE SCALE GENOMIC DNA]</scope>
    <source>
        <strain evidence="2">Cfa_2016G</strain>
        <tissue evidence="2">Leaf</tissue>
    </source>
</reference>
<name>A0A5N6RJ44_9ROSI</name>
<feature type="compositionally biased region" description="Basic residues" evidence="1">
    <location>
        <begin position="975"/>
        <end position="984"/>
    </location>
</feature>
<dbReference type="GO" id="GO:0010212">
    <property type="term" value="P:response to ionizing radiation"/>
    <property type="evidence" value="ECO:0007669"/>
    <property type="project" value="InterPro"/>
</dbReference>
<dbReference type="EMBL" id="CM017326">
    <property type="protein sequence ID" value="KAE8077820.1"/>
    <property type="molecule type" value="Genomic_DNA"/>
</dbReference>
<sequence>MAPDTDPDPNPNRKDPITDYSKTQRIVLLIDLNPLLHLSDPTPFLISLIASAKTLLSFPPLSTSLFAFKPFLSSLSPLLSSSKLHPFVPSSSLSLSFNDCSTTLLSLSKMLDFFHAHQVSDPLPLSSPQASCLAASMRQLVHDYAWDPVADDSITGTLLNCNENGSVVVGSNLVVLFSPVCRSIKGLSEFLNVGIEDACLKDVGLFCEKFHGCFENVNVAFVSRDIGFSWVDVRYELEGDGCKGEVDGSELKSGFFVSGIRSLGWGFCSTDSIVLGSALVPFGLIYPKIAISSNFFNFNDSCKKLHAQLSLEILDVSAKMLECKCCDLEMVDLKMSSRNRCDNFLFLPDLMNSQASGREQKNLFLGLFGDGTVKLHIKAVQRYSECGKFVGHLGDPILVCESLGDSTKVQKESSGEFFADRVLDMLAMELCEVVQRKSRPIWQILLSFLYREGYWALISVLNGNGDSHMGILKPFTVSSALLCIIEDGVYRPNMLSDFGGVNMAQFGTKMDNEICKANLDLNCSNGFIDSLAGPSPSNKLVTLGDGNRKKNKKKLNMLQGLTWSDFCKTAFEHSVQDLGDVYFARECYNSKKLKFLKCWMKQIKKSSCSLILQEKSKPYQDIQKEMEDRLTKFHQGSEQPVSSSASAGEKFLTEAPKIQDEAALDFQSETSEAFFSNLSNKIQQGLESEGVDLGALAERLVNSSIYWLYQKCETESPSESQTPEVKSDDACGSIVPELTKLLLREPKELVAKHKNNVPAFQASDPGCTGFASKDIFREYEMQILFRMEILRSEVGASIGESLKQKFVKQICLLLDTIQCHLEGGFFGDWSLDNYVGKTIKKRYCLTLGDVVHRIYTKMDLLLFADEDKSAYPSFNSEDSNQSWREKSDRDEIGENYGTNEPVSTEAESLQLLQNEHGSPQGIKQEEHAHKLMEAQKRRERARRFASFTSWMPDLQRVWAPKQPQLMKQKSDPLRKLSKRKQRRRVSYDMVCETPMTGIKRSCSRVSSTDDEDYQDSGSQSGGSISKALFQDD</sequence>
<accession>A0A5N6RJ44</accession>
<dbReference type="InterPro" id="IPR026153">
    <property type="entry name" value="Treslin"/>
</dbReference>
<feature type="region of interest" description="Disordered" evidence="1">
    <location>
        <begin position="999"/>
        <end position="1032"/>
    </location>
</feature>
<dbReference type="Proteomes" id="UP000327013">
    <property type="component" value="Chromosome 6"/>
</dbReference>
<proteinExistence type="predicted"/>
<dbReference type="GO" id="GO:0003682">
    <property type="term" value="F:chromatin binding"/>
    <property type="evidence" value="ECO:0007669"/>
    <property type="project" value="TreeGrafter"/>
</dbReference>
<dbReference type="GO" id="GO:0005634">
    <property type="term" value="C:nucleus"/>
    <property type="evidence" value="ECO:0007669"/>
    <property type="project" value="InterPro"/>
</dbReference>
<dbReference type="GO" id="GO:0007095">
    <property type="term" value="P:mitotic G2 DNA damage checkpoint signaling"/>
    <property type="evidence" value="ECO:0007669"/>
    <property type="project" value="TreeGrafter"/>
</dbReference>
<keyword evidence="3" id="KW-1185">Reference proteome</keyword>
<dbReference type="GO" id="GO:0030174">
    <property type="term" value="P:regulation of DNA-templated DNA replication initiation"/>
    <property type="evidence" value="ECO:0007669"/>
    <property type="project" value="TreeGrafter"/>
</dbReference>
<organism evidence="2 3">
    <name type="scientific">Carpinus fangiana</name>
    <dbReference type="NCBI Taxonomy" id="176857"/>
    <lineage>
        <taxon>Eukaryota</taxon>
        <taxon>Viridiplantae</taxon>
        <taxon>Streptophyta</taxon>
        <taxon>Embryophyta</taxon>
        <taxon>Tracheophyta</taxon>
        <taxon>Spermatophyta</taxon>
        <taxon>Magnoliopsida</taxon>
        <taxon>eudicotyledons</taxon>
        <taxon>Gunneridae</taxon>
        <taxon>Pentapetalae</taxon>
        <taxon>rosids</taxon>
        <taxon>fabids</taxon>
        <taxon>Fagales</taxon>
        <taxon>Betulaceae</taxon>
        <taxon>Carpinus</taxon>
    </lineage>
</organism>
<dbReference type="PANTHER" id="PTHR21556:SF2">
    <property type="entry name" value="TRESLIN"/>
    <property type="match status" value="1"/>
</dbReference>
<dbReference type="GO" id="GO:0033314">
    <property type="term" value="P:mitotic DNA replication checkpoint signaling"/>
    <property type="evidence" value="ECO:0007669"/>
    <property type="project" value="InterPro"/>
</dbReference>
<feature type="region of interest" description="Disordered" evidence="1">
    <location>
        <begin position="873"/>
        <end position="906"/>
    </location>
</feature>